<organism evidence="3">
    <name type="scientific">Melampsora larici-populina (strain 98AG31 / pathotype 3-4-7)</name>
    <name type="common">Poplar leaf rust fungus</name>
    <dbReference type="NCBI Taxonomy" id="747676"/>
    <lineage>
        <taxon>Eukaryota</taxon>
        <taxon>Fungi</taxon>
        <taxon>Dikarya</taxon>
        <taxon>Basidiomycota</taxon>
        <taxon>Pucciniomycotina</taxon>
        <taxon>Pucciniomycetes</taxon>
        <taxon>Pucciniales</taxon>
        <taxon>Melampsoraceae</taxon>
        <taxon>Melampsora</taxon>
    </lineage>
</organism>
<protein>
    <recommendedName>
        <fullName evidence="1">CxC5 like cysteine cluster associated with KDZ domain-containing protein</fullName>
    </recommendedName>
</protein>
<reference evidence="3" key="1">
    <citation type="journal article" date="2011" name="Proc. Natl. Acad. Sci. U.S.A.">
        <title>Obligate biotrophy features unraveled by the genomic analysis of rust fungi.</title>
        <authorList>
            <person name="Duplessis S."/>
            <person name="Cuomo C.A."/>
            <person name="Lin Y.-C."/>
            <person name="Aerts A."/>
            <person name="Tisserant E."/>
            <person name="Veneault-Fourrey C."/>
            <person name="Joly D.L."/>
            <person name="Hacquard S."/>
            <person name="Amselem J."/>
            <person name="Cantarel B.L."/>
            <person name="Chiu R."/>
            <person name="Coutinho P.M."/>
            <person name="Feau N."/>
            <person name="Field M."/>
            <person name="Frey P."/>
            <person name="Gelhaye E."/>
            <person name="Goldberg J."/>
            <person name="Grabherr M.G."/>
            <person name="Kodira C.D."/>
            <person name="Kohler A."/>
            <person name="Kuees U."/>
            <person name="Lindquist E.A."/>
            <person name="Lucas S.M."/>
            <person name="Mago R."/>
            <person name="Mauceli E."/>
            <person name="Morin E."/>
            <person name="Murat C."/>
            <person name="Pangilinan J.L."/>
            <person name="Park R."/>
            <person name="Pearson M."/>
            <person name="Quesneville H."/>
            <person name="Rouhier N."/>
            <person name="Sakthikumar S."/>
            <person name="Salamov A.A."/>
            <person name="Schmutz J."/>
            <person name="Selles B."/>
            <person name="Shapiro H."/>
            <person name="Tanguay P."/>
            <person name="Tuskan G.A."/>
            <person name="Henrissat B."/>
            <person name="Van de Peer Y."/>
            <person name="Rouze P."/>
            <person name="Ellis J.G."/>
            <person name="Dodds P.N."/>
            <person name="Schein J.E."/>
            <person name="Zhong S."/>
            <person name="Hamelin R.C."/>
            <person name="Grigoriev I.V."/>
            <person name="Szabo L.J."/>
            <person name="Martin F."/>
        </authorList>
    </citation>
    <scope>NUCLEOTIDE SEQUENCE [LARGE SCALE GENOMIC DNA]</scope>
    <source>
        <strain evidence="3">98AG31 / pathotype 3-4-7</strain>
    </source>
</reference>
<proteinExistence type="predicted"/>
<evidence type="ECO:0000313" key="2">
    <source>
        <dbReference type="EMBL" id="EGG03805.1"/>
    </source>
</evidence>
<dbReference type="STRING" id="747676.F4RV28"/>
<dbReference type="AlphaFoldDB" id="F4RV28"/>
<evidence type="ECO:0000313" key="3">
    <source>
        <dbReference type="Proteomes" id="UP000001072"/>
    </source>
</evidence>
<sequence>MLLRDFVDLMTRDSPRLSATLSVADFVRFVSLAGEVQHRAGQSVRLTPNRNTLLPFLELALSPHYPHDLLPDLWRLSFPLLDASRINTSAAIRDFGLHPELLGTKMPERFLRAPMSHCTLCSRDHSFALHVHSCLDGYLYDIDGVHAIQTVILCCSRNGSQYDFPPHPLSLLHDNPYVLHASGASDVSPMTPPSINLSKTKALPRRCPRKFAAMA</sequence>
<dbReference type="EMBL" id="GL883122">
    <property type="protein sequence ID" value="EGG03805.1"/>
    <property type="molecule type" value="Genomic_DNA"/>
</dbReference>
<evidence type="ECO:0000259" key="1">
    <source>
        <dbReference type="Pfam" id="PF18718"/>
    </source>
</evidence>
<feature type="domain" description="CxC5 like cysteine cluster associated with KDZ" evidence="1">
    <location>
        <begin position="107"/>
        <end position="162"/>
    </location>
</feature>
<dbReference type="InterPro" id="IPR041539">
    <property type="entry name" value="CxC5"/>
</dbReference>
<dbReference type="KEGG" id="mlr:MELLADRAFT_109024"/>
<dbReference type="GeneID" id="18923633"/>
<dbReference type="HOGENOM" id="CLU_1283501_0_0_1"/>
<accession>F4RV28</accession>
<dbReference type="Proteomes" id="UP000001072">
    <property type="component" value="Unassembled WGS sequence"/>
</dbReference>
<dbReference type="RefSeq" id="XP_007412919.1">
    <property type="nucleotide sequence ID" value="XM_007412857.1"/>
</dbReference>
<dbReference type="Pfam" id="PF18718">
    <property type="entry name" value="CxC5"/>
    <property type="match status" value="1"/>
</dbReference>
<name>F4RV28_MELLP</name>
<dbReference type="VEuPathDB" id="FungiDB:MELLADRAFT_109024"/>
<keyword evidence="3" id="KW-1185">Reference proteome</keyword>
<gene>
    <name evidence="2" type="ORF">MELLADRAFT_109024</name>
</gene>
<dbReference type="InParanoid" id="F4RV28"/>